<reference evidence="10 11" key="1">
    <citation type="journal article" date="2018" name="Sci. Rep.">
        <title>Comparative analysis of the Pocillopora damicornis genome highlights role of immune system in coral evolution.</title>
        <authorList>
            <person name="Cunning R."/>
            <person name="Bay R.A."/>
            <person name="Gillette P."/>
            <person name="Baker A.C."/>
            <person name="Traylor-Knowles N."/>
        </authorList>
    </citation>
    <scope>NUCLEOTIDE SEQUENCE [LARGE SCALE GENOMIC DNA]</scope>
    <source>
        <strain evidence="10">RSMAS</strain>
        <tissue evidence="10">Whole animal</tissue>
    </source>
</reference>
<dbReference type="OrthoDB" id="9981542at2759"/>
<evidence type="ECO:0000256" key="1">
    <source>
        <dbReference type="ARBA" id="ARBA00000707"/>
    </source>
</evidence>
<dbReference type="InterPro" id="IPR002048">
    <property type="entry name" value="EF_hand_dom"/>
</dbReference>
<comment type="caution">
    <text evidence="10">The sequence shown here is derived from an EMBL/GenBank/DDBJ whole genome shotgun (WGS) entry which is preliminary data.</text>
</comment>
<dbReference type="Proteomes" id="UP000275408">
    <property type="component" value="Unassembled WGS sequence"/>
</dbReference>
<evidence type="ECO:0000256" key="2">
    <source>
        <dbReference type="ARBA" id="ARBA00002107"/>
    </source>
</evidence>
<evidence type="ECO:0000259" key="9">
    <source>
        <dbReference type="PROSITE" id="PS50222"/>
    </source>
</evidence>
<proteinExistence type="inferred from homology"/>
<evidence type="ECO:0000256" key="4">
    <source>
        <dbReference type="ARBA" id="ARBA00022670"/>
    </source>
</evidence>
<dbReference type="EC" id="3.4.19.12" evidence="8"/>
<dbReference type="SUPFAM" id="SSF47473">
    <property type="entry name" value="EF-hand"/>
    <property type="match status" value="1"/>
</dbReference>
<dbReference type="GO" id="GO:0005509">
    <property type="term" value="F:calcium ion binding"/>
    <property type="evidence" value="ECO:0007669"/>
    <property type="project" value="InterPro"/>
</dbReference>
<name>A0A3M6TVN9_POCDA</name>
<keyword evidence="4 8" id="KW-0645">Protease</keyword>
<dbReference type="GO" id="GO:0006508">
    <property type="term" value="P:proteolysis"/>
    <property type="evidence" value="ECO:0007669"/>
    <property type="project" value="UniProtKB-KW"/>
</dbReference>
<dbReference type="PANTHER" id="PTHR12473">
    <property type="entry name" value="UBIQUITIN CARBOXYL-TERMINAL HYDROLASE MINDY-4-RELATED"/>
    <property type="match status" value="1"/>
</dbReference>
<dbReference type="AlphaFoldDB" id="A0A3M6TVN9"/>
<dbReference type="Pfam" id="PF13898">
    <property type="entry name" value="MINDY-3_4_CD"/>
    <property type="match status" value="1"/>
</dbReference>
<dbReference type="InterPro" id="IPR011992">
    <property type="entry name" value="EF-hand-dom_pair"/>
</dbReference>
<dbReference type="GO" id="GO:1990380">
    <property type="term" value="F:K48-linked deubiquitinase activity"/>
    <property type="evidence" value="ECO:0007669"/>
    <property type="project" value="UniProtKB-UniRule"/>
</dbReference>
<dbReference type="InterPro" id="IPR025257">
    <property type="entry name" value="MINDY-3/4_CD"/>
</dbReference>
<dbReference type="PANTHER" id="PTHR12473:SF17">
    <property type="entry name" value="UBIQUITIN CARBOXYL-TERMINAL HYDROLASE MINDY-3"/>
    <property type="match status" value="1"/>
</dbReference>
<evidence type="ECO:0000256" key="5">
    <source>
        <dbReference type="ARBA" id="ARBA00022786"/>
    </source>
</evidence>
<feature type="domain" description="EF-hand" evidence="9">
    <location>
        <begin position="273"/>
        <end position="308"/>
    </location>
</feature>
<evidence type="ECO:0000256" key="6">
    <source>
        <dbReference type="ARBA" id="ARBA00022801"/>
    </source>
</evidence>
<sequence length="417" mass="46846">MADDEDVCRVMSSENFDEVLNLVWGTNVKEEIFERWSQGIVSKDLLGIGFVFSTVEPSALIQKHGGPCAIIASVQAFILKNILFVEETPAPDNWRQVADEQARQLLVCSLCEMLNNVKTEKFTLVFLRDHLVFTSCMTAERTDTKSEECASSNSPVKEGQVQCHALEDVTQVIKKNIAMLEGRFGVLLFLYSVLLTKGLESIRSEMEDVGEPLVDESFGHGSQTLINLMLTGYSVSNVWDSSRTLSGLVWLLASETHLTVFFSQERSLTGSESDRERGLRVFKSHDQQDNGFITSDQLGSVLEDLDLVSDPEYVSFMKERLDQDSVGIILLHNFLTEFFPGEDMLADDVKPFKAFHYNGLGLREEDGTKKVMYTEGLASIEPSDFSRIAEQQIVSCLKTKWPGVWLEWEGKHVPSLN</sequence>
<evidence type="ECO:0000256" key="7">
    <source>
        <dbReference type="ARBA" id="ARBA00022807"/>
    </source>
</evidence>
<dbReference type="GO" id="GO:0071108">
    <property type="term" value="P:protein K48-linked deubiquitination"/>
    <property type="evidence" value="ECO:0007669"/>
    <property type="project" value="InterPro"/>
</dbReference>
<comment type="function">
    <text evidence="2 8">Hydrolase that can remove 'Lys-48'-linked conjugated ubiquitin from proteins.</text>
</comment>
<keyword evidence="5 8" id="KW-0833">Ubl conjugation pathway</keyword>
<evidence type="ECO:0000256" key="3">
    <source>
        <dbReference type="ARBA" id="ARBA00011074"/>
    </source>
</evidence>
<dbReference type="STRING" id="46731.A0A3M6TVN9"/>
<dbReference type="GO" id="GO:0004843">
    <property type="term" value="F:cysteine-type deubiquitinase activity"/>
    <property type="evidence" value="ECO:0007669"/>
    <property type="project" value="UniProtKB-UniRule"/>
</dbReference>
<evidence type="ECO:0000313" key="10">
    <source>
        <dbReference type="EMBL" id="RMX45485.1"/>
    </source>
</evidence>
<organism evidence="10 11">
    <name type="scientific">Pocillopora damicornis</name>
    <name type="common">Cauliflower coral</name>
    <name type="synonym">Millepora damicornis</name>
    <dbReference type="NCBI Taxonomy" id="46731"/>
    <lineage>
        <taxon>Eukaryota</taxon>
        <taxon>Metazoa</taxon>
        <taxon>Cnidaria</taxon>
        <taxon>Anthozoa</taxon>
        <taxon>Hexacorallia</taxon>
        <taxon>Scleractinia</taxon>
        <taxon>Astrocoeniina</taxon>
        <taxon>Pocilloporidae</taxon>
        <taxon>Pocillopora</taxon>
    </lineage>
</organism>
<dbReference type="EMBL" id="RCHS01002817">
    <property type="protein sequence ID" value="RMX45485.1"/>
    <property type="molecule type" value="Genomic_DNA"/>
</dbReference>
<comment type="similarity">
    <text evidence="3 8">Belongs to the MINDY deubiquitinase family. FAM188 subfamily.</text>
</comment>
<protein>
    <recommendedName>
        <fullName evidence="8">Ubiquitin carboxyl-terminal hydrolase MINDY</fullName>
        <ecNumber evidence="8">3.4.19.12</ecNumber>
    </recommendedName>
</protein>
<accession>A0A3M6TVN9</accession>
<dbReference type="InterPro" id="IPR039785">
    <property type="entry name" value="MINY3/4"/>
</dbReference>
<evidence type="ECO:0000256" key="8">
    <source>
        <dbReference type="RuleBase" id="RU367088"/>
    </source>
</evidence>
<gene>
    <name evidence="10" type="ORF">pdam_00008416</name>
</gene>
<comment type="catalytic activity">
    <reaction evidence="1 8">
        <text>Thiol-dependent hydrolysis of ester, thioester, amide, peptide and isopeptide bonds formed by the C-terminal Gly of ubiquitin (a 76-residue protein attached to proteins as an intracellular targeting signal).</text>
        <dbReference type="EC" id="3.4.19.12"/>
    </reaction>
</comment>
<keyword evidence="6 8" id="KW-0378">Hydrolase</keyword>
<dbReference type="PROSITE" id="PS50222">
    <property type="entry name" value="EF_HAND_2"/>
    <property type="match status" value="1"/>
</dbReference>
<keyword evidence="11" id="KW-1185">Reference proteome</keyword>
<evidence type="ECO:0000313" key="11">
    <source>
        <dbReference type="Proteomes" id="UP000275408"/>
    </source>
</evidence>
<keyword evidence="7 8" id="KW-0788">Thiol protease</keyword>
<dbReference type="SMART" id="SM01174">
    <property type="entry name" value="DUF4205"/>
    <property type="match status" value="1"/>
</dbReference>